<protein>
    <submittedName>
        <fullName evidence="2">Uncharacterized protein</fullName>
    </submittedName>
</protein>
<gene>
    <name evidence="2" type="ORF">Tci_878802</name>
</gene>
<dbReference type="AlphaFoldDB" id="A0A699TBE5"/>
<organism evidence="2">
    <name type="scientific">Tanacetum cinerariifolium</name>
    <name type="common">Dalmatian daisy</name>
    <name type="synonym">Chrysanthemum cinerariifolium</name>
    <dbReference type="NCBI Taxonomy" id="118510"/>
    <lineage>
        <taxon>Eukaryota</taxon>
        <taxon>Viridiplantae</taxon>
        <taxon>Streptophyta</taxon>
        <taxon>Embryophyta</taxon>
        <taxon>Tracheophyta</taxon>
        <taxon>Spermatophyta</taxon>
        <taxon>Magnoliopsida</taxon>
        <taxon>eudicotyledons</taxon>
        <taxon>Gunneridae</taxon>
        <taxon>Pentapetalae</taxon>
        <taxon>asterids</taxon>
        <taxon>campanulids</taxon>
        <taxon>Asterales</taxon>
        <taxon>Asteraceae</taxon>
        <taxon>Asteroideae</taxon>
        <taxon>Anthemideae</taxon>
        <taxon>Anthemidinae</taxon>
        <taxon>Tanacetum</taxon>
    </lineage>
</organism>
<feature type="compositionally biased region" description="Basic and acidic residues" evidence="1">
    <location>
        <begin position="16"/>
        <end position="31"/>
    </location>
</feature>
<feature type="compositionally biased region" description="Acidic residues" evidence="1">
    <location>
        <begin position="1"/>
        <end position="15"/>
    </location>
</feature>
<comment type="caution">
    <text evidence="2">The sequence shown here is derived from an EMBL/GenBank/DDBJ whole genome shotgun (WGS) entry which is preliminary data.</text>
</comment>
<reference evidence="2" key="1">
    <citation type="journal article" date="2019" name="Sci. Rep.">
        <title>Draft genome of Tanacetum cinerariifolium, the natural source of mosquito coil.</title>
        <authorList>
            <person name="Yamashiro T."/>
            <person name="Shiraishi A."/>
            <person name="Satake H."/>
            <person name="Nakayama K."/>
        </authorList>
    </citation>
    <scope>NUCLEOTIDE SEQUENCE</scope>
</reference>
<feature type="non-terminal residue" evidence="2">
    <location>
        <position position="1"/>
    </location>
</feature>
<feature type="region of interest" description="Disordered" evidence="1">
    <location>
        <begin position="1"/>
        <end position="31"/>
    </location>
</feature>
<dbReference type="EMBL" id="BKCJ011227599">
    <property type="protein sequence ID" value="GFD06833.1"/>
    <property type="molecule type" value="Genomic_DNA"/>
</dbReference>
<evidence type="ECO:0000256" key="1">
    <source>
        <dbReference type="SAM" id="MobiDB-lite"/>
    </source>
</evidence>
<evidence type="ECO:0000313" key="2">
    <source>
        <dbReference type="EMBL" id="GFD06833.1"/>
    </source>
</evidence>
<accession>A0A699TBE5</accession>
<name>A0A699TBE5_TANCI</name>
<sequence>EVDKDDDVALMDDKEEDKKDEEAKVDENDQV</sequence>
<proteinExistence type="predicted"/>